<evidence type="ECO:0000313" key="2">
    <source>
        <dbReference type="EMBL" id="MFB9070028.1"/>
    </source>
</evidence>
<evidence type="ECO:0000313" key="3">
    <source>
        <dbReference type="Proteomes" id="UP001589575"/>
    </source>
</evidence>
<protein>
    <submittedName>
        <fullName evidence="2">Uncharacterized protein</fullName>
    </submittedName>
</protein>
<organism evidence="2 3">
    <name type="scientific">Citricoccus parietis</name>
    <dbReference type="NCBI Taxonomy" id="592307"/>
    <lineage>
        <taxon>Bacteria</taxon>
        <taxon>Bacillati</taxon>
        <taxon>Actinomycetota</taxon>
        <taxon>Actinomycetes</taxon>
        <taxon>Micrococcales</taxon>
        <taxon>Micrococcaceae</taxon>
        <taxon>Citricoccus</taxon>
    </lineage>
</organism>
<reference evidence="2 3" key="1">
    <citation type="submission" date="2024-09" db="EMBL/GenBank/DDBJ databases">
        <authorList>
            <person name="Sun Q."/>
            <person name="Mori K."/>
        </authorList>
    </citation>
    <scope>NUCLEOTIDE SEQUENCE [LARGE SCALE GENOMIC DNA]</scope>
    <source>
        <strain evidence="2 3">CCM 7609</strain>
    </source>
</reference>
<proteinExistence type="predicted"/>
<comment type="caution">
    <text evidence="2">The sequence shown here is derived from an EMBL/GenBank/DDBJ whole genome shotgun (WGS) entry which is preliminary data.</text>
</comment>
<dbReference type="EMBL" id="JBHMFI010000001">
    <property type="protein sequence ID" value="MFB9070028.1"/>
    <property type="molecule type" value="Genomic_DNA"/>
</dbReference>
<keyword evidence="3" id="KW-1185">Reference proteome</keyword>
<dbReference type="Proteomes" id="UP001589575">
    <property type="component" value="Unassembled WGS sequence"/>
</dbReference>
<gene>
    <name evidence="2" type="ORF">ACFFX0_01985</name>
</gene>
<evidence type="ECO:0000256" key="1">
    <source>
        <dbReference type="SAM" id="MobiDB-lite"/>
    </source>
</evidence>
<accession>A0ABV5FTL7</accession>
<feature type="compositionally biased region" description="Pro residues" evidence="1">
    <location>
        <begin position="118"/>
        <end position="127"/>
    </location>
</feature>
<name>A0ABV5FTL7_9MICC</name>
<sequence>MTAPSCHQWRPVVRGPTVTAPSRRSGWRPITQRGARPSVRSCEGAGASPEPESSRAGFCCTGHLGDRNRDIPSIVMTPGGPAAPQSSGRRRAAGRNRAVATRPACRPGRPHGSVRRSPPAPAGSPRA</sequence>
<feature type="region of interest" description="Disordered" evidence="1">
    <location>
        <begin position="1"/>
        <end position="127"/>
    </location>
</feature>